<proteinExistence type="predicted"/>
<protein>
    <submittedName>
        <fullName evidence="3">VPLPA-CTERM sorting domain-containing protein</fullName>
    </submittedName>
</protein>
<dbReference type="EMBL" id="JANUGX010000012">
    <property type="protein sequence ID" value="MCS0589906.1"/>
    <property type="molecule type" value="Genomic_DNA"/>
</dbReference>
<dbReference type="NCBIfam" id="TIGR03370">
    <property type="entry name" value="VPLPA-CTERM"/>
    <property type="match status" value="1"/>
</dbReference>
<reference evidence="3 4" key="1">
    <citation type="submission" date="2022-08" db="EMBL/GenBank/DDBJ databases">
        <title>Reclassification of Massilia species as members of the genera Telluria, Duganella, Pseudoduganella, Mokoshia gen. nov. and Zemynaea gen. nov. using orthogonal and non-orthogonal genome-based approaches.</title>
        <authorList>
            <person name="Bowman J.P."/>
        </authorList>
    </citation>
    <scope>NUCLEOTIDE SEQUENCE [LARGE SCALE GENOMIC DNA]</scope>
    <source>
        <strain evidence="3 4">LMG 28164</strain>
    </source>
</reference>
<dbReference type="NCBIfam" id="TIGR02595">
    <property type="entry name" value="PEP_CTERM"/>
    <property type="match status" value="1"/>
</dbReference>
<feature type="signal peptide" evidence="1">
    <location>
        <begin position="1"/>
        <end position="25"/>
    </location>
</feature>
<evidence type="ECO:0000313" key="4">
    <source>
        <dbReference type="Proteomes" id="UP001205560"/>
    </source>
</evidence>
<feature type="domain" description="Ice-binding protein C-terminal" evidence="2">
    <location>
        <begin position="145"/>
        <end position="166"/>
    </location>
</feature>
<accession>A0ABT2A6V2</accession>
<evidence type="ECO:0000256" key="1">
    <source>
        <dbReference type="SAM" id="SignalP"/>
    </source>
</evidence>
<name>A0ABT2A6V2_9BURK</name>
<keyword evidence="4" id="KW-1185">Reference proteome</keyword>
<feature type="chain" id="PRO_5046349603" evidence="1">
    <location>
        <begin position="26"/>
        <end position="172"/>
    </location>
</feature>
<dbReference type="PROSITE" id="PS51257">
    <property type="entry name" value="PROKAR_LIPOPROTEIN"/>
    <property type="match status" value="1"/>
</dbReference>
<dbReference type="InterPro" id="IPR022472">
    <property type="entry name" value="VPLPA-CTERM"/>
</dbReference>
<dbReference type="InterPro" id="IPR013424">
    <property type="entry name" value="Ice-binding_C"/>
</dbReference>
<gene>
    <name evidence="3" type="ORF">NX782_11905</name>
</gene>
<evidence type="ECO:0000259" key="2">
    <source>
        <dbReference type="Pfam" id="PF07589"/>
    </source>
</evidence>
<organism evidence="3 4">
    <name type="scientific">Massilia norwichensis</name>
    <dbReference type="NCBI Taxonomy" id="1442366"/>
    <lineage>
        <taxon>Bacteria</taxon>
        <taxon>Pseudomonadati</taxon>
        <taxon>Pseudomonadota</taxon>
        <taxon>Betaproteobacteria</taxon>
        <taxon>Burkholderiales</taxon>
        <taxon>Oxalobacteraceae</taxon>
        <taxon>Telluria group</taxon>
        <taxon>Massilia</taxon>
    </lineage>
</organism>
<dbReference type="Proteomes" id="UP001205560">
    <property type="component" value="Unassembled WGS sequence"/>
</dbReference>
<keyword evidence="1" id="KW-0732">Signal</keyword>
<comment type="caution">
    <text evidence="3">The sequence shown here is derived from an EMBL/GenBank/DDBJ whole genome shotgun (WGS) entry which is preliminary data.</text>
</comment>
<dbReference type="Pfam" id="PF07589">
    <property type="entry name" value="PEP-CTERM"/>
    <property type="match status" value="1"/>
</dbReference>
<evidence type="ECO:0000313" key="3">
    <source>
        <dbReference type="EMBL" id="MCS0589906.1"/>
    </source>
</evidence>
<sequence>MKSTIRTLIAAIGLSAACAAPLAQAAAQLGQEPPATLIVKAGQLDWVYASSCAGDGPSCSRVELSYGFKFATAEQWNASFTSLEELVSAFDGKCAASFFDKFYNHCDYGDALSGYVWHSPLATSEQYSNAIWAETFLVREQSAEVPEPASLALLGLGLAGLAVHRRKANRKA</sequence>